<gene>
    <name evidence="2" type="ORF">GQ43DRAFT_264331</name>
</gene>
<feature type="compositionally biased region" description="Acidic residues" evidence="1">
    <location>
        <begin position="138"/>
        <end position="149"/>
    </location>
</feature>
<reference evidence="2" key="1">
    <citation type="journal article" date="2020" name="Stud. Mycol.">
        <title>101 Dothideomycetes genomes: a test case for predicting lifestyles and emergence of pathogens.</title>
        <authorList>
            <person name="Haridas S."/>
            <person name="Albert R."/>
            <person name="Binder M."/>
            <person name="Bloem J."/>
            <person name="Labutti K."/>
            <person name="Salamov A."/>
            <person name="Andreopoulos B."/>
            <person name="Baker S."/>
            <person name="Barry K."/>
            <person name="Bills G."/>
            <person name="Bluhm B."/>
            <person name="Cannon C."/>
            <person name="Castanera R."/>
            <person name="Culley D."/>
            <person name="Daum C."/>
            <person name="Ezra D."/>
            <person name="Gonzalez J."/>
            <person name="Henrissat B."/>
            <person name="Kuo A."/>
            <person name="Liang C."/>
            <person name="Lipzen A."/>
            <person name="Lutzoni F."/>
            <person name="Magnuson J."/>
            <person name="Mondo S."/>
            <person name="Nolan M."/>
            <person name="Ohm R."/>
            <person name="Pangilinan J."/>
            <person name="Park H.-J."/>
            <person name="Ramirez L."/>
            <person name="Alfaro M."/>
            <person name="Sun H."/>
            <person name="Tritt A."/>
            <person name="Yoshinaga Y."/>
            <person name="Zwiers L.-H."/>
            <person name="Turgeon B."/>
            <person name="Goodwin S."/>
            <person name="Spatafora J."/>
            <person name="Crous P."/>
            <person name="Grigoriev I."/>
        </authorList>
    </citation>
    <scope>NUCLEOTIDE SEQUENCE</scope>
    <source>
        <strain evidence="2">ATCC 74209</strain>
    </source>
</reference>
<feature type="compositionally biased region" description="Basic residues" evidence="1">
    <location>
        <begin position="123"/>
        <end position="132"/>
    </location>
</feature>
<dbReference type="EMBL" id="ML994420">
    <property type="protein sequence ID" value="KAF2196315.1"/>
    <property type="molecule type" value="Genomic_DNA"/>
</dbReference>
<protein>
    <submittedName>
        <fullName evidence="2">Uncharacterized protein</fullName>
    </submittedName>
</protein>
<name>A0A9P4JBP0_9PLEO</name>
<dbReference type="Proteomes" id="UP000799536">
    <property type="component" value="Unassembled WGS sequence"/>
</dbReference>
<dbReference type="AlphaFoldDB" id="A0A9P4JBP0"/>
<dbReference type="OrthoDB" id="3796455at2759"/>
<feature type="compositionally biased region" description="Basic residues" evidence="1">
    <location>
        <begin position="91"/>
        <end position="101"/>
    </location>
</feature>
<comment type="caution">
    <text evidence="2">The sequence shown here is derived from an EMBL/GenBank/DDBJ whole genome shotgun (WGS) entry which is preliminary data.</text>
</comment>
<evidence type="ECO:0000313" key="2">
    <source>
        <dbReference type="EMBL" id="KAF2196315.1"/>
    </source>
</evidence>
<feature type="region of interest" description="Disordered" evidence="1">
    <location>
        <begin position="79"/>
        <end position="149"/>
    </location>
</feature>
<keyword evidence="3" id="KW-1185">Reference proteome</keyword>
<evidence type="ECO:0000256" key="1">
    <source>
        <dbReference type="SAM" id="MobiDB-lite"/>
    </source>
</evidence>
<proteinExistence type="predicted"/>
<evidence type="ECO:0000313" key="3">
    <source>
        <dbReference type="Proteomes" id="UP000799536"/>
    </source>
</evidence>
<organism evidence="2 3">
    <name type="scientific">Delitschia confertaspora ATCC 74209</name>
    <dbReference type="NCBI Taxonomy" id="1513339"/>
    <lineage>
        <taxon>Eukaryota</taxon>
        <taxon>Fungi</taxon>
        <taxon>Dikarya</taxon>
        <taxon>Ascomycota</taxon>
        <taxon>Pezizomycotina</taxon>
        <taxon>Dothideomycetes</taxon>
        <taxon>Pleosporomycetidae</taxon>
        <taxon>Pleosporales</taxon>
        <taxon>Delitschiaceae</taxon>
        <taxon>Delitschia</taxon>
    </lineage>
</organism>
<sequence length="149" mass="15593">MPPKNAEGAAANTTAITGFDAKETRFLAAAFVSQLGPGKFDYGLMASLTGNTKSSAQKMFPLVKRKAGGLHPSLATFLGGKEQAAAEPKKAKIGAPKRKKKEVIEDAEAGAGAETEEGEAPPKKKRGGRKAKPAKEEPVEEDENEENAA</sequence>
<accession>A0A9P4JBP0</accession>